<proteinExistence type="predicted"/>
<accession>A0A0V0I3K1</accession>
<evidence type="ECO:0000313" key="1">
    <source>
        <dbReference type="EMBL" id="JAP27186.1"/>
    </source>
</evidence>
<organism evidence="1">
    <name type="scientific">Solanum chacoense</name>
    <name type="common">Chaco potato</name>
    <dbReference type="NCBI Taxonomy" id="4108"/>
    <lineage>
        <taxon>Eukaryota</taxon>
        <taxon>Viridiplantae</taxon>
        <taxon>Streptophyta</taxon>
        <taxon>Embryophyta</taxon>
        <taxon>Tracheophyta</taxon>
        <taxon>Spermatophyta</taxon>
        <taxon>Magnoliopsida</taxon>
        <taxon>eudicotyledons</taxon>
        <taxon>Gunneridae</taxon>
        <taxon>Pentapetalae</taxon>
        <taxon>asterids</taxon>
        <taxon>lamiids</taxon>
        <taxon>Solanales</taxon>
        <taxon>Solanaceae</taxon>
        <taxon>Solanoideae</taxon>
        <taxon>Solaneae</taxon>
        <taxon>Solanum</taxon>
    </lineage>
</organism>
<protein>
    <submittedName>
        <fullName evidence="1">Putative ovule protein</fullName>
    </submittedName>
</protein>
<dbReference type="AlphaFoldDB" id="A0A0V0I3K1"/>
<sequence length="67" mass="7587">MHIYFSCQSGGISQKGVRSKVQSAKKINKQGCEKELIQKYQTSIFLSLLFTDVTPTLIMIQSESMWA</sequence>
<dbReference type="EMBL" id="GEDG01011435">
    <property type="protein sequence ID" value="JAP27186.1"/>
    <property type="molecule type" value="Transcribed_RNA"/>
</dbReference>
<reference evidence="1" key="1">
    <citation type="submission" date="2015-12" db="EMBL/GenBank/DDBJ databases">
        <title>Gene expression during late stages of embryo sac development: a critical building block for successful pollen-pistil interactions.</title>
        <authorList>
            <person name="Liu Y."/>
            <person name="Joly V."/>
            <person name="Sabar M."/>
            <person name="Matton D.P."/>
        </authorList>
    </citation>
    <scope>NUCLEOTIDE SEQUENCE</scope>
</reference>
<name>A0A0V0I3K1_SOLCH</name>